<keyword evidence="10" id="KW-1185">Reference proteome</keyword>
<dbReference type="GO" id="GO:0009055">
    <property type="term" value="F:electron transfer activity"/>
    <property type="evidence" value="ECO:0007669"/>
    <property type="project" value="InterPro"/>
</dbReference>
<dbReference type="OrthoDB" id="9805828at2"/>
<feature type="signal peptide" evidence="7">
    <location>
        <begin position="1"/>
        <end position="20"/>
    </location>
</feature>
<evidence type="ECO:0000256" key="7">
    <source>
        <dbReference type="SAM" id="SignalP"/>
    </source>
</evidence>
<organism evidence="9 10">
    <name type="scientific">Phenylobacterium deserti</name>
    <dbReference type="NCBI Taxonomy" id="1914756"/>
    <lineage>
        <taxon>Bacteria</taxon>
        <taxon>Pseudomonadati</taxon>
        <taxon>Pseudomonadota</taxon>
        <taxon>Alphaproteobacteria</taxon>
        <taxon>Caulobacterales</taxon>
        <taxon>Caulobacteraceae</taxon>
        <taxon>Phenylobacterium</taxon>
    </lineage>
</organism>
<dbReference type="Proteomes" id="UP000249725">
    <property type="component" value="Unassembled WGS sequence"/>
</dbReference>
<keyword evidence="3 6" id="KW-0479">Metal-binding</keyword>
<dbReference type="InterPro" id="IPR009056">
    <property type="entry name" value="Cyt_c-like_dom"/>
</dbReference>
<reference evidence="10" key="1">
    <citation type="submission" date="2018-05" db="EMBL/GenBank/DDBJ databases">
        <authorList>
            <person name="Li X."/>
        </authorList>
    </citation>
    <scope>NUCLEOTIDE SEQUENCE [LARGE SCALE GENOMIC DNA]</scope>
    <source>
        <strain evidence="10">YIM 73061</strain>
    </source>
</reference>
<sequence>MARLALAAVLALSAAAPAVAQDGAQIFNSQCKMCHQAKSSPMAPALAGVYGAKAASRPGYKYSDALQKKGGVWNDANLDAWLANPQGYAPGTKMLVRVPQPERRKALIAYLKTLK</sequence>
<accession>A0A328AT01</accession>
<dbReference type="SUPFAM" id="SSF46626">
    <property type="entry name" value="Cytochrome c"/>
    <property type="match status" value="1"/>
</dbReference>
<evidence type="ECO:0000256" key="5">
    <source>
        <dbReference type="ARBA" id="ARBA00023004"/>
    </source>
</evidence>
<evidence type="ECO:0000256" key="1">
    <source>
        <dbReference type="ARBA" id="ARBA00022448"/>
    </source>
</evidence>
<dbReference type="EMBL" id="QFYR01000001">
    <property type="protein sequence ID" value="RAK57679.1"/>
    <property type="molecule type" value="Genomic_DNA"/>
</dbReference>
<keyword evidence="4" id="KW-0249">Electron transport</keyword>
<gene>
    <name evidence="9" type="ORF">DJ018_07080</name>
</gene>
<evidence type="ECO:0000256" key="3">
    <source>
        <dbReference type="ARBA" id="ARBA00022723"/>
    </source>
</evidence>
<dbReference type="Pfam" id="PF00034">
    <property type="entry name" value="Cytochrom_C"/>
    <property type="match status" value="1"/>
</dbReference>
<proteinExistence type="predicted"/>
<keyword evidence="1" id="KW-0813">Transport</keyword>
<comment type="caution">
    <text evidence="9">The sequence shown here is derived from an EMBL/GenBank/DDBJ whole genome shotgun (WGS) entry which is preliminary data.</text>
</comment>
<evidence type="ECO:0000256" key="6">
    <source>
        <dbReference type="PROSITE-ProRule" id="PRU00433"/>
    </source>
</evidence>
<evidence type="ECO:0000259" key="8">
    <source>
        <dbReference type="PROSITE" id="PS51007"/>
    </source>
</evidence>
<dbReference type="InterPro" id="IPR002327">
    <property type="entry name" value="Cyt_c_1A/1B"/>
</dbReference>
<dbReference type="GO" id="GO:0020037">
    <property type="term" value="F:heme binding"/>
    <property type="evidence" value="ECO:0007669"/>
    <property type="project" value="InterPro"/>
</dbReference>
<keyword evidence="5 6" id="KW-0408">Iron</keyword>
<dbReference type="InterPro" id="IPR036909">
    <property type="entry name" value="Cyt_c-like_dom_sf"/>
</dbReference>
<dbReference type="PROSITE" id="PS51007">
    <property type="entry name" value="CYTC"/>
    <property type="match status" value="1"/>
</dbReference>
<keyword evidence="7" id="KW-0732">Signal</keyword>
<dbReference type="Gene3D" id="1.10.760.10">
    <property type="entry name" value="Cytochrome c-like domain"/>
    <property type="match status" value="1"/>
</dbReference>
<feature type="chain" id="PRO_5016249090" evidence="7">
    <location>
        <begin position="21"/>
        <end position="115"/>
    </location>
</feature>
<evidence type="ECO:0000256" key="2">
    <source>
        <dbReference type="ARBA" id="ARBA00022617"/>
    </source>
</evidence>
<feature type="domain" description="Cytochrome c" evidence="8">
    <location>
        <begin position="18"/>
        <end position="115"/>
    </location>
</feature>
<keyword evidence="2 6" id="KW-0349">Heme</keyword>
<dbReference type="RefSeq" id="WP_111514130.1">
    <property type="nucleotide sequence ID" value="NZ_QFYR01000001.1"/>
</dbReference>
<dbReference type="AlphaFoldDB" id="A0A328AT01"/>
<dbReference type="PANTHER" id="PTHR11961">
    <property type="entry name" value="CYTOCHROME C"/>
    <property type="match status" value="1"/>
</dbReference>
<name>A0A328AT01_9CAUL</name>
<protein>
    <submittedName>
        <fullName evidence="9">Cytochrome c family protein</fullName>
    </submittedName>
</protein>
<evidence type="ECO:0000313" key="10">
    <source>
        <dbReference type="Proteomes" id="UP000249725"/>
    </source>
</evidence>
<dbReference type="GO" id="GO:0046872">
    <property type="term" value="F:metal ion binding"/>
    <property type="evidence" value="ECO:0007669"/>
    <property type="project" value="UniProtKB-KW"/>
</dbReference>
<dbReference type="PRINTS" id="PR00604">
    <property type="entry name" value="CYTCHRMECIAB"/>
</dbReference>
<evidence type="ECO:0000313" key="9">
    <source>
        <dbReference type="EMBL" id="RAK57679.1"/>
    </source>
</evidence>
<evidence type="ECO:0000256" key="4">
    <source>
        <dbReference type="ARBA" id="ARBA00022982"/>
    </source>
</evidence>